<dbReference type="GO" id="GO:0006355">
    <property type="term" value="P:regulation of DNA-templated transcription"/>
    <property type="evidence" value="ECO:0007669"/>
    <property type="project" value="InterPro"/>
</dbReference>
<dbReference type="SUPFAM" id="SSF46894">
    <property type="entry name" value="C-terminal effector domain of the bipartite response regulators"/>
    <property type="match status" value="1"/>
</dbReference>
<dbReference type="PANTHER" id="PTHR44688">
    <property type="entry name" value="DNA-BINDING TRANSCRIPTIONAL ACTIVATOR DEVR_DOSR"/>
    <property type="match status" value="1"/>
</dbReference>
<evidence type="ECO:0000256" key="3">
    <source>
        <dbReference type="ARBA" id="ARBA00023163"/>
    </source>
</evidence>
<dbReference type="RefSeq" id="WP_072913039.1">
    <property type="nucleotide sequence ID" value="NZ_FRDM01000002.1"/>
</dbReference>
<dbReference type="PROSITE" id="PS00622">
    <property type="entry name" value="HTH_LUXR_1"/>
    <property type="match status" value="1"/>
</dbReference>
<evidence type="ECO:0000313" key="5">
    <source>
        <dbReference type="EMBL" id="SHN55596.1"/>
    </source>
</evidence>
<organism evidence="5 6">
    <name type="scientific">Geodermatophilus obscurus</name>
    <dbReference type="NCBI Taxonomy" id="1861"/>
    <lineage>
        <taxon>Bacteria</taxon>
        <taxon>Bacillati</taxon>
        <taxon>Actinomycetota</taxon>
        <taxon>Actinomycetes</taxon>
        <taxon>Geodermatophilales</taxon>
        <taxon>Geodermatophilaceae</taxon>
        <taxon>Geodermatophilus</taxon>
    </lineage>
</organism>
<dbReference type="Gene3D" id="1.10.10.10">
    <property type="entry name" value="Winged helix-like DNA-binding domain superfamily/Winged helix DNA-binding domain"/>
    <property type="match status" value="1"/>
</dbReference>
<proteinExistence type="predicted"/>
<dbReference type="CDD" id="cd06170">
    <property type="entry name" value="LuxR_C_like"/>
    <property type="match status" value="1"/>
</dbReference>
<evidence type="ECO:0000313" key="6">
    <source>
        <dbReference type="Proteomes" id="UP000184428"/>
    </source>
</evidence>
<reference evidence="5 6" key="1">
    <citation type="submission" date="2016-12" db="EMBL/GenBank/DDBJ databases">
        <authorList>
            <person name="Song W.-J."/>
            <person name="Kurnit D.M."/>
        </authorList>
    </citation>
    <scope>NUCLEOTIDE SEQUENCE [LARGE SCALE GENOMIC DNA]</scope>
    <source>
        <strain evidence="5 6">DSM 43162</strain>
    </source>
</reference>
<keyword evidence="2" id="KW-0238">DNA-binding</keyword>
<gene>
    <name evidence="5" type="ORF">SAMN05660350_00597</name>
</gene>
<sequence>MLAEQAASPLRSAAQIGLTGRETAVLQLLARGLTAESIARRLGCSPRTVHKHLERLYRKIGVRDRLMAVQVARCHGLV</sequence>
<protein>
    <submittedName>
        <fullName evidence="5">Regulatory protein, luxR family</fullName>
    </submittedName>
</protein>
<dbReference type="AlphaFoldDB" id="A0A1M7SAT2"/>
<keyword evidence="1" id="KW-0805">Transcription regulation</keyword>
<dbReference type="Pfam" id="PF00196">
    <property type="entry name" value="GerE"/>
    <property type="match status" value="1"/>
</dbReference>
<evidence type="ECO:0000256" key="2">
    <source>
        <dbReference type="ARBA" id="ARBA00023125"/>
    </source>
</evidence>
<dbReference type="PRINTS" id="PR00038">
    <property type="entry name" value="HTHLUXR"/>
</dbReference>
<dbReference type="InterPro" id="IPR000792">
    <property type="entry name" value="Tscrpt_reg_LuxR_C"/>
</dbReference>
<dbReference type="SMART" id="SM00421">
    <property type="entry name" value="HTH_LUXR"/>
    <property type="match status" value="1"/>
</dbReference>
<dbReference type="InterPro" id="IPR036388">
    <property type="entry name" value="WH-like_DNA-bd_sf"/>
</dbReference>
<dbReference type="Proteomes" id="UP000184428">
    <property type="component" value="Unassembled WGS sequence"/>
</dbReference>
<evidence type="ECO:0000256" key="1">
    <source>
        <dbReference type="ARBA" id="ARBA00023015"/>
    </source>
</evidence>
<dbReference type="PANTHER" id="PTHR44688:SF16">
    <property type="entry name" value="DNA-BINDING TRANSCRIPTIONAL ACTIVATOR DEVR_DOSR"/>
    <property type="match status" value="1"/>
</dbReference>
<feature type="domain" description="HTH luxR-type" evidence="4">
    <location>
        <begin position="11"/>
        <end position="76"/>
    </location>
</feature>
<keyword evidence="3" id="KW-0804">Transcription</keyword>
<evidence type="ECO:0000259" key="4">
    <source>
        <dbReference type="PROSITE" id="PS50043"/>
    </source>
</evidence>
<accession>A0A1M7SAT2</accession>
<dbReference type="EMBL" id="FRDM01000002">
    <property type="protein sequence ID" value="SHN55596.1"/>
    <property type="molecule type" value="Genomic_DNA"/>
</dbReference>
<dbReference type="InterPro" id="IPR016032">
    <property type="entry name" value="Sig_transdc_resp-reg_C-effctor"/>
</dbReference>
<dbReference type="PROSITE" id="PS50043">
    <property type="entry name" value="HTH_LUXR_2"/>
    <property type="match status" value="1"/>
</dbReference>
<name>A0A1M7SAT2_9ACTN</name>
<dbReference type="GO" id="GO:0003677">
    <property type="term" value="F:DNA binding"/>
    <property type="evidence" value="ECO:0007669"/>
    <property type="project" value="UniProtKB-KW"/>
</dbReference>